<feature type="compositionally biased region" description="Basic and acidic residues" evidence="2">
    <location>
        <begin position="30"/>
        <end position="39"/>
    </location>
</feature>
<evidence type="ECO:0000313" key="5">
    <source>
        <dbReference type="Proteomes" id="UP000241762"/>
    </source>
</evidence>
<dbReference type="GO" id="GO:0003723">
    <property type="term" value="F:RNA binding"/>
    <property type="evidence" value="ECO:0007669"/>
    <property type="project" value="UniProtKB-KW"/>
</dbReference>
<dbReference type="KEGG" id="ptc:phytr_10590"/>
<feature type="domain" description="ProQ/FinO" evidence="3">
    <location>
        <begin position="50"/>
        <end position="147"/>
    </location>
</feature>
<name>A0A2P1P9P2_9RICK</name>
<organism evidence="4 5">
    <name type="scientific">Candidatus Phycorickettsia trachydisci</name>
    <dbReference type="NCBI Taxonomy" id="2115978"/>
    <lineage>
        <taxon>Bacteria</taxon>
        <taxon>Pseudomonadati</taxon>
        <taxon>Pseudomonadota</taxon>
        <taxon>Alphaproteobacteria</taxon>
        <taxon>Rickettsiales</taxon>
        <taxon>Rickettsiaceae</taxon>
        <taxon>Candidatus Phycorickettsia</taxon>
    </lineage>
</organism>
<dbReference type="AlphaFoldDB" id="A0A2P1P9P2"/>
<evidence type="ECO:0000259" key="3">
    <source>
        <dbReference type="Pfam" id="PF04352"/>
    </source>
</evidence>
<dbReference type="InterPro" id="IPR016103">
    <property type="entry name" value="ProQ/FinO"/>
</dbReference>
<dbReference type="RefSeq" id="WP_106874815.1">
    <property type="nucleotide sequence ID" value="NZ_CP027845.1"/>
</dbReference>
<gene>
    <name evidence="4" type="ORF">phytr_10590</name>
</gene>
<evidence type="ECO:0000313" key="4">
    <source>
        <dbReference type="EMBL" id="AVP87987.1"/>
    </source>
</evidence>
<accession>A0A2P1P9P2</accession>
<proteinExistence type="predicted"/>
<dbReference type="InterPro" id="IPR036442">
    <property type="entry name" value="ProQ/FinO_sf"/>
</dbReference>
<dbReference type="EMBL" id="CP027845">
    <property type="protein sequence ID" value="AVP87987.1"/>
    <property type="molecule type" value="Genomic_DNA"/>
</dbReference>
<feature type="region of interest" description="Disordered" evidence="2">
    <location>
        <begin position="18"/>
        <end position="50"/>
    </location>
</feature>
<keyword evidence="5" id="KW-1185">Reference proteome</keyword>
<sequence length="152" mass="17694">MPLKLKLKESSSVEQELKKLQDKLQNATRATERESETSKTFDSSSSRPDFKNMLKKLNKRYPKLFPLKGPRPALKKGIKNDLASFFEDISKTKIYKFLYWYTFSKAYCETHIAGTPRYNLDYKVVGYITEEESKGLRDEVEKMNTTKKSSSI</sequence>
<dbReference type="Gene3D" id="1.10.1710.10">
    <property type="entry name" value="ProQ/FinO domain"/>
    <property type="match status" value="1"/>
</dbReference>
<dbReference type="SUPFAM" id="SSF48657">
    <property type="entry name" value="FinO-like"/>
    <property type="match status" value="1"/>
</dbReference>
<dbReference type="Pfam" id="PF04352">
    <property type="entry name" value="ProQ"/>
    <property type="match status" value="1"/>
</dbReference>
<dbReference type="Proteomes" id="UP000241762">
    <property type="component" value="Chromosome"/>
</dbReference>
<keyword evidence="1" id="KW-0694">RNA-binding</keyword>
<protein>
    <recommendedName>
        <fullName evidence="3">ProQ/FinO domain-containing protein</fullName>
    </recommendedName>
</protein>
<evidence type="ECO:0000256" key="2">
    <source>
        <dbReference type="SAM" id="MobiDB-lite"/>
    </source>
</evidence>
<evidence type="ECO:0000256" key="1">
    <source>
        <dbReference type="ARBA" id="ARBA00022884"/>
    </source>
</evidence>
<reference evidence="4 5" key="1">
    <citation type="submission" date="2018-03" db="EMBL/GenBank/DDBJ databases">
        <title>A gene transfer event suggests a long-term partnership between eustigmatophyte algae and a novel lineage of endosymbiotic bacteria.</title>
        <authorList>
            <person name="Yurchenko T."/>
            <person name="Sevcikova T."/>
            <person name="Pribyl P."/>
            <person name="El Karkouri K."/>
            <person name="Klimes V."/>
            <person name="Amaral R."/>
            <person name="Zbrankova V."/>
            <person name="Kim E."/>
            <person name="Raoult D."/>
            <person name="Santos L.M.A."/>
            <person name="Elias M."/>
        </authorList>
    </citation>
    <scope>NUCLEOTIDE SEQUENCE [LARGE SCALE GENOMIC DNA]</scope>
    <source>
        <strain evidence="4">CCALA 838</strain>
    </source>
</reference>